<evidence type="ECO:0000313" key="11">
    <source>
        <dbReference type="EMBL" id="GAA4551041.1"/>
    </source>
</evidence>
<dbReference type="CDD" id="cd06185">
    <property type="entry name" value="PDR_like"/>
    <property type="match status" value="1"/>
</dbReference>
<comment type="caution">
    <text evidence="11">The sequence shown here is derived from an EMBL/GenBank/DDBJ whole genome shotgun (WGS) entry which is preliminary data.</text>
</comment>
<dbReference type="EMBL" id="BAABGT010000063">
    <property type="protein sequence ID" value="GAA4551041.1"/>
    <property type="molecule type" value="Genomic_DNA"/>
</dbReference>
<feature type="compositionally biased region" description="Pro residues" evidence="9">
    <location>
        <begin position="300"/>
        <end position="312"/>
    </location>
</feature>
<dbReference type="PROSITE" id="PS51384">
    <property type="entry name" value="FAD_FR"/>
    <property type="match status" value="1"/>
</dbReference>
<dbReference type="RefSeq" id="WP_345421184.1">
    <property type="nucleotide sequence ID" value="NZ_BAABGT010000063.1"/>
</dbReference>
<keyword evidence="2" id="KW-0285">Flavoprotein</keyword>
<name>A0ABP8RXK9_9PSEU</name>
<evidence type="ECO:0000256" key="1">
    <source>
        <dbReference type="ARBA" id="ARBA00001974"/>
    </source>
</evidence>
<dbReference type="PANTHER" id="PTHR47354:SF1">
    <property type="entry name" value="CARNITINE MONOOXYGENASE REDUCTASE SUBUNIT"/>
    <property type="match status" value="1"/>
</dbReference>
<comment type="similarity">
    <text evidence="8">Belongs to the cytochrome P450 family.</text>
</comment>
<evidence type="ECO:0000256" key="2">
    <source>
        <dbReference type="ARBA" id="ARBA00022630"/>
    </source>
</evidence>
<dbReference type="InterPro" id="IPR036396">
    <property type="entry name" value="Cyt_P450_sf"/>
</dbReference>
<dbReference type="InterPro" id="IPR036010">
    <property type="entry name" value="2Fe-2S_ferredoxin-like_sf"/>
</dbReference>
<dbReference type="PANTHER" id="PTHR47354">
    <property type="entry name" value="NADH OXIDOREDUCTASE HCR"/>
    <property type="match status" value="1"/>
</dbReference>
<dbReference type="Pfam" id="PF00067">
    <property type="entry name" value="p450"/>
    <property type="match status" value="1"/>
</dbReference>
<keyword evidence="12" id="KW-1185">Reference proteome</keyword>
<dbReference type="PROSITE" id="PS00086">
    <property type="entry name" value="CYTOCHROME_P450"/>
    <property type="match status" value="1"/>
</dbReference>
<dbReference type="InterPro" id="IPR050415">
    <property type="entry name" value="MRET"/>
</dbReference>
<keyword evidence="6 8" id="KW-0408">Iron</keyword>
<sequence length="443" mass="46834">MTIDRLDAPPTTREATATARVVGKTVVADCVVELRLVAADDEHPLGPWSPGAHIDLGLPNGLVRQYSLLPAEPGTWWVAVLREVAGRGGSAFCHDALHVGEAVRVTGPRNHFVLDAGDRYLFVAGGIGIAPLIGMIDAAEAAGAEWELVYAGRTAGSMAFATDLARRNPDRVRLHVDAEHGLLDVPGLLRAIPADTQIYACGPTGLLDVLTAHAQPGSLRVERFSPMAVDDTDDLSFEVELTRSGVVVDVPVGVSVLDAVGRAGVQTLSSCGEGTCGTCETPVLAGEVDHRDAILTDGTPSPPTRPSTPTPAGPVRLRGGAALRERGATELSHPSRDTEIGGIPIREGQKVMLLVGSANRDRERWGPTVDTFDIDRQSGSGHLTFGRGIHQCIGRPIARMEAESLLGALARKVSVIELVGEPVQMLNNTLRGFRSIPLRLKAV</sequence>
<dbReference type="InterPro" id="IPR039261">
    <property type="entry name" value="FNR_nucleotide-bd"/>
</dbReference>
<keyword evidence="4 8" id="KW-0479">Metal-binding</keyword>
<dbReference type="InterPro" id="IPR001128">
    <property type="entry name" value="Cyt_P450"/>
</dbReference>
<keyword evidence="3" id="KW-0001">2Fe-2S</keyword>
<reference evidence="12" key="1">
    <citation type="journal article" date="2019" name="Int. J. Syst. Evol. Microbiol.">
        <title>The Global Catalogue of Microorganisms (GCM) 10K type strain sequencing project: providing services to taxonomists for standard genome sequencing and annotation.</title>
        <authorList>
            <consortium name="The Broad Institute Genomics Platform"/>
            <consortium name="The Broad Institute Genome Sequencing Center for Infectious Disease"/>
            <person name="Wu L."/>
            <person name="Ma J."/>
        </authorList>
    </citation>
    <scope>NUCLEOTIDE SEQUENCE [LARGE SCALE GENOMIC DNA]</scope>
    <source>
        <strain evidence="12">JCM 17906</strain>
    </source>
</reference>
<organism evidence="11 12">
    <name type="scientific">Pseudonocardia xishanensis</name>
    <dbReference type="NCBI Taxonomy" id="630995"/>
    <lineage>
        <taxon>Bacteria</taxon>
        <taxon>Bacillati</taxon>
        <taxon>Actinomycetota</taxon>
        <taxon>Actinomycetes</taxon>
        <taxon>Pseudonocardiales</taxon>
        <taxon>Pseudonocardiaceae</taxon>
        <taxon>Pseudonocardia</taxon>
    </lineage>
</organism>
<evidence type="ECO:0000256" key="3">
    <source>
        <dbReference type="ARBA" id="ARBA00022714"/>
    </source>
</evidence>
<dbReference type="Pfam" id="PF00111">
    <property type="entry name" value="Fer2"/>
    <property type="match status" value="1"/>
</dbReference>
<keyword evidence="8" id="KW-0349">Heme</keyword>
<evidence type="ECO:0000256" key="6">
    <source>
        <dbReference type="ARBA" id="ARBA00023004"/>
    </source>
</evidence>
<evidence type="ECO:0000256" key="7">
    <source>
        <dbReference type="ARBA" id="ARBA00023014"/>
    </source>
</evidence>
<dbReference type="SUPFAM" id="SSF48264">
    <property type="entry name" value="Cytochrome P450"/>
    <property type="match status" value="1"/>
</dbReference>
<dbReference type="InterPro" id="IPR012675">
    <property type="entry name" value="Beta-grasp_dom_sf"/>
</dbReference>
<dbReference type="Gene3D" id="3.10.20.30">
    <property type="match status" value="1"/>
</dbReference>
<dbReference type="Gene3D" id="2.40.30.10">
    <property type="entry name" value="Translation factors"/>
    <property type="match status" value="1"/>
</dbReference>
<evidence type="ECO:0000256" key="5">
    <source>
        <dbReference type="ARBA" id="ARBA00023002"/>
    </source>
</evidence>
<dbReference type="SUPFAM" id="SSF63380">
    <property type="entry name" value="Riboflavin synthase domain-like"/>
    <property type="match status" value="1"/>
</dbReference>
<comment type="cofactor">
    <cofactor evidence="1">
        <name>FAD</name>
        <dbReference type="ChEBI" id="CHEBI:57692"/>
    </cofactor>
</comment>
<dbReference type="InterPro" id="IPR017938">
    <property type="entry name" value="Riboflavin_synthase-like_b-brl"/>
</dbReference>
<keyword evidence="7" id="KW-0411">Iron-sulfur</keyword>
<keyword evidence="8" id="KW-0503">Monooxygenase</keyword>
<dbReference type="InterPro" id="IPR006058">
    <property type="entry name" value="2Fe2S_fd_BS"/>
</dbReference>
<dbReference type="InterPro" id="IPR017972">
    <property type="entry name" value="Cyt_P450_CS"/>
</dbReference>
<dbReference type="InterPro" id="IPR017927">
    <property type="entry name" value="FAD-bd_FR_type"/>
</dbReference>
<proteinExistence type="inferred from homology"/>
<dbReference type="CDD" id="cd00207">
    <property type="entry name" value="fer2"/>
    <property type="match status" value="1"/>
</dbReference>
<feature type="domain" description="FAD-binding FR-type" evidence="10">
    <location>
        <begin position="14"/>
        <end position="115"/>
    </location>
</feature>
<evidence type="ECO:0000259" key="10">
    <source>
        <dbReference type="PROSITE" id="PS51384"/>
    </source>
</evidence>
<dbReference type="PRINTS" id="PR00409">
    <property type="entry name" value="PHDIOXRDTASE"/>
</dbReference>
<dbReference type="SUPFAM" id="SSF54292">
    <property type="entry name" value="2Fe-2S ferredoxin-like"/>
    <property type="match status" value="1"/>
</dbReference>
<accession>A0ABP8RXK9</accession>
<dbReference type="Gene3D" id="3.40.50.80">
    <property type="entry name" value="Nucleotide-binding domain of ferredoxin-NADP reductase (FNR) module"/>
    <property type="match status" value="1"/>
</dbReference>
<dbReference type="SUPFAM" id="SSF52343">
    <property type="entry name" value="Ferredoxin reductase-like, C-terminal NADP-linked domain"/>
    <property type="match status" value="1"/>
</dbReference>
<evidence type="ECO:0000256" key="9">
    <source>
        <dbReference type="SAM" id="MobiDB-lite"/>
    </source>
</evidence>
<evidence type="ECO:0000256" key="4">
    <source>
        <dbReference type="ARBA" id="ARBA00022723"/>
    </source>
</evidence>
<gene>
    <name evidence="11" type="ORF">GCM10023175_42200</name>
</gene>
<evidence type="ECO:0000313" key="12">
    <source>
        <dbReference type="Proteomes" id="UP001501598"/>
    </source>
</evidence>
<feature type="region of interest" description="Disordered" evidence="9">
    <location>
        <begin position="295"/>
        <end position="317"/>
    </location>
</feature>
<dbReference type="PROSITE" id="PS00197">
    <property type="entry name" value="2FE2S_FER_1"/>
    <property type="match status" value="1"/>
</dbReference>
<protein>
    <recommendedName>
        <fullName evidence="10">FAD-binding FR-type domain-containing protein</fullName>
    </recommendedName>
</protein>
<keyword evidence="5 8" id="KW-0560">Oxidoreductase</keyword>
<evidence type="ECO:0000256" key="8">
    <source>
        <dbReference type="RuleBase" id="RU000461"/>
    </source>
</evidence>
<dbReference type="InterPro" id="IPR001041">
    <property type="entry name" value="2Fe-2S_ferredoxin-type"/>
</dbReference>
<dbReference type="Proteomes" id="UP001501598">
    <property type="component" value="Unassembled WGS sequence"/>
</dbReference>
<dbReference type="Gene3D" id="1.10.630.10">
    <property type="entry name" value="Cytochrome P450"/>
    <property type="match status" value="1"/>
</dbReference>